<dbReference type="GO" id="GO:0070497">
    <property type="term" value="F:6-carboxytetrahydropterin synthase activity"/>
    <property type="evidence" value="ECO:0007669"/>
    <property type="project" value="UniProtKB-EC"/>
</dbReference>
<dbReference type="EC" id="4.1.2.50" evidence="5"/>
<dbReference type="UniPathway" id="UPA00391"/>
<evidence type="ECO:0000256" key="7">
    <source>
        <dbReference type="ARBA" id="ARBA00022723"/>
    </source>
</evidence>
<keyword evidence="7" id="KW-0479">Metal-binding</keyword>
<dbReference type="GO" id="GO:0046872">
    <property type="term" value="F:metal ion binding"/>
    <property type="evidence" value="ECO:0007669"/>
    <property type="project" value="UniProtKB-KW"/>
</dbReference>
<evidence type="ECO:0000256" key="4">
    <source>
        <dbReference type="ARBA" id="ARBA00008900"/>
    </source>
</evidence>
<dbReference type="EMBL" id="RCWN01000001">
    <property type="protein sequence ID" value="RLQ88395.1"/>
    <property type="molecule type" value="Genomic_DNA"/>
</dbReference>
<keyword evidence="13" id="KW-1185">Reference proteome</keyword>
<evidence type="ECO:0000256" key="10">
    <source>
        <dbReference type="ARBA" id="ARBA00031449"/>
    </source>
</evidence>
<comment type="function">
    <text evidence="2">Catalyzes the conversion of 7,8-dihydroneopterin triphosphate (H2NTP) to 6-carboxy-5,6,7,8-tetrahydropterin (CPH4) and acetaldehyde.</text>
</comment>
<dbReference type="Pfam" id="PF01242">
    <property type="entry name" value="PTPS"/>
    <property type="match status" value="1"/>
</dbReference>
<dbReference type="AlphaFoldDB" id="A0A3L7JDK9"/>
<evidence type="ECO:0000256" key="6">
    <source>
        <dbReference type="ARBA" id="ARBA00018141"/>
    </source>
</evidence>
<organism evidence="12 13">
    <name type="scientific">Notoacmeibacter ruber</name>
    <dbReference type="NCBI Taxonomy" id="2670375"/>
    <lineage>
        <taxon>Bacteria</taxon>
        <taxon>Pseudomonadati</taxon>
        <taxon>Pseudomonadota</taxon>
        <taxon>Alphaproteobacteria</taxon>
        <taxon>Hyphomicrobiales</taxon>
        <taxon>Notoacmeibacteraceae</taxon>
        <taxon>Notoacmeibacter</taxon>
    </lineage>
</organism>
<evidence type="ECO:0000313" key="13">
    <source>
        <dbReference type="Proteomes" id="UP000281094"/>
    </source>
</evidence>
<dbReference type="InterPro" id="IPR007115">
    <property type="entry name" value="6-PTP_synth/QueD"/>
</dbReference>
<evidence type="ECO:0000256" key="5">
    <source>
        <dbReference type="ARBA" id="ARBA00012982"/>
    </source>
</evidence>
<comment type="catalytic activity">
    <reaction evidence="11">
        <text>7,8-dihydroneopterin 3'-triphosphate + H2O = 6-carboxy-5,6,7,8-tetrahydropterin + triphosphate + acetaldehyde + 2 H(+)</text>
        <dbReference type="Rhea" id="RHEA:27966"/>
        <dbReference type="ChEBI" id="CHEBI:15343"/>
        <dbReference type="ChEBI" id="CHEBI:15377"/>
        <dbReference type="ChEBI" id="CHEBI:15378"/>
        <dbReference type="ChEBI" id="CHEBI:18036"/>
        <dbReference type="ChEBI" id="CHEBI:58462"/>
        <dbReference type="ChEBI" id="CHEBI:61032"/>
        <dbReference type="EC" id="4.1.2.50"/>
    </reaction>
</comment>
<evidence type="ECO:0000256" key="1">
    <source>
        <dbReference type="ARBA" id="ARBA00001947"/>
    </source>
</evidence>
<keyword evidence="8" id="KW-0862">Zinc</keyword>
<dbReference type="RefSeq" id="WP_121645363.1">
    <property type="nucleotide sequence ID" value="NZ_RCWN01000001.1"/>
</dbReference>
<protein>
    <recommendedName>
        <fullName evidence="6">6-carboxy-5,6,7,8-tetrahydropterin synthase</fullName>
        <ecNumber evidence="5">4.1.2.50</ecNumber>
    </recommendedName>
    <alternativeName>
        <fullName evidence="10">Queuosine biosynthesis protein QueD</fullName>
    </alternativeName>
</protein>
<accession>A0A3L7JDK9</accession>
<evidence type="ECO:0000256" key="11">
    <source>
        <dbReference type="ARBA" id="ARBA00048807"/>
    </source>
</evidence>
<comment type="cofactor">
    <cofactor evidence="1">
        <name>Zn(2+)</name>
        <dbReference type="ChEBI" id="CHEBI:29105"/>
    </cofactor>
</comment>
<name>A0A3L7JDK9_9HYPH</name>
<dbReference type="Gene3D" id="3.30.479.10">
    <property type="entry name" value="6-pyruvoyl tetrahydropterin synthase/QueD"/>
    <property type="match status" value="1"/>
</dbReference>
<reference evidence="12 13" key="1">
    <citation type="submission" date="2018-10" db="EMBL/GenBank/DDBJ databases">
        <title>Notoacmeibacter sp. M2BS9Y-3-1, whole genome shotgun sequence.</title>
        <authorList>
            <person name="Tuo L."/>
        </authorList>
    </citation>
    <scope>NUCLEOTIDE SEQUENCE [LARGE SCALE GENOMIC DNA]</scope>
    <source>
        <strain evidence="12 13">M2BS9Y-3-1</strain>
    </source>
</reference>
<evidence type="ECO:0000256" key="3">
    <source>
        <dbReference type="ARBA" id="ARBA00005061"/>
    </source>
</evidence>
<sequence length="177" mass="19679">MTNAYRITRRIGIDAGHRIRLHGSKCRNLHGHRYTIEAVCEAHELAGSGEQAGMVLDFGFLKDEMMAEIDSPCDHGFIAEAADQDLLTMFAPKSEDAGAFIDTLRQAVEKQGFAQTVETALGTKLYVIGPPPTAENLARHWFERLASRVEKRSEGRARLVKLVVWETPNCSAEWPAN</sequence>
<proteinExistence type="inferred from homology"/>
<keyword evidence="9" id="KW-0456">Lyase</keyword>
<evidence type="ECO:0000256" key="8">
    <source>
        <dbReference type="ARBA" id="ARBA00022833"/>
    </source>
</evidence>
<dbReference type="PANTHER" id="PTHR12589:SF7">
    <property type="entry name" value="6-PYRUVOYL TETRAHYDROBIOPTERIN SYNTHASE"/>
    <property type="match status" value="1"/>
</dbReference>
<evidence type="ECO:0000256" key="2">
    <source>
        <dbReference type="ARBA" id="ARBA00002285"/>
    </source>
</evidence>
<comment type="caution">
    <text evidence="12">The sequence shown here is derived from an EMBL/GenBank/DDBJ whole genome shotgun (WGS) entry which is preliminary data.</text>
</comment>
<evidence type="ECO:0000256" key="9">
    <source>
        <dbReference type="ARBA" id="ARBA00023239"/>
    </source>
</evidence>
<dbReference type="SUPFAM" id="SSF55620">
    <property type="entry name" value="Tetrahydrobiopterin biosynthesis enzymes-like"/>
    <property type="match status" value="1"/>
</dbReference>
<gene>
    <name evidence="12" type="ORF">D8780_09455</name>
</gene>
<dbReference type="Proteomes" id="UP000281094">
    <property type="component" value="Unassembled WGS sequence"/>
</dbReference>
<evidence type="ECO:0000313" key="12">
    <source>
        <dbReference type="EMBL" id="RLQ88395.1"/>
    </source>
</evidence>
<dbReference type="InterPro" id="IPR038418">
    <property type="entry name" value="6-PTP_synth/QueD_sf"/>
</dbReference>
<comment type="similarity">
    <text evidence="4">Belongs to the PTPS family. QueD subfamily.</text>
</comment>
<comment type="pathway">
    <text evidence="3">Purine metabolism; 7-cyano-7-deazaguanine biosynthesis.</text>
</comment>
<dbReference type="PANTHER" id="PTHR12589">
    <property type="entry name" value="PYRUVOYL TETRAHYDROBIOPTERIN SYNTHASE"/>
    <property type="match status" value="1"/>
</dbReference>